<evidence type="ECO:0000256" key="1">
    <source>
        <dbReference type="SAM" id="MobiDB-lite"/>
    </source>
</evidence>
<organism evidence="2 3">
    <name type="scientific">Schizothecium vesticola</name>
    <dbReference type="NCBI Taxonomy" id="314040"/>
    <lineage>
        <taxon>Eukaryota</taxon>
        <taxon>Fungi</taxon>
        <taxon>Dikarya</taxon>
        <taxon>Ascomycota</taxon>
        <taxon>Pezizomycotina</taxon>
        <taxon>Sordariomycetes</taxon>
        <taxon>Sordariomycetidae</taxon>
        <taxon>Sordariales</taxon>
        <taxon>Schizotheciaceae</taxon>
        <taxon>Schizothecium</taxon>
    </lineage>
</organism>
<comment type="caution">
    <text evidence="2">The sequence shown here is derived from an EMBL/GenBank/DDBJ whole genome shotgun (WGS) entry which is preliminary data.</text>
</comment>
<evidence type="ECO:0000313" key="2">
    <source>
        <dbReference type="EMBL" id="KAK0750115.1"/>
    </source>
</evidence>
<keyword evidence="3" id="KW-1185">Reference proteome</keyword>
<reference evidence="2" key="1">
    <citation type="submission" date="2023-06" db="EMBL/GenBank/DDBJ databases">
        <title>Genome-scale phylogeny and comparative genomics of the fungal order Sordariales.</title>
        <authorList>
            <consortium name="Lawrence Berkeley National Laboratory"/>
            <person name="Hensen N."/>
            <person name="Bonometti L."/>
            <person name="Westerberg I."/>
            <person name="Brannstrom I.O."/>
            <person name="Guillou S."/>
            <person name="Cros-Aarteil S."/>
            <person name="Calhoun S."/>
            <person name="Haridas S."/>
            <person name="Kuo A."/>
            <person name="Mondo S."/>
            <person name="Pangilinan J."/>
            <person name="Riley R."/>
            <person name="LaButti K."/>
            <person name="Andreopoulos B."/>
            <person name="Lipzen A."/>
            <person name="Chen C."/>
            <person name="Yanf M."/>
            <person name="Daum C."/>
            <person name="Ng V."/>
            <person name="Clum A."/>
            <person name="Steindorff A."/>
            <person name="Ohm R."/>
            <person name="Martin F."/>
            <person name="Silar P."/>
            <person name="Natvig D."/>
            <person name="Lalanne C."/>
            <person name="Gautier V."/>
            <person name="Ament-velasquez S.L."/>
            <person name="Kruys A."/>
            <person name="Hutchinson M.I."/>
            <person name="Powell A.J."/>
            <person name="Barry K."/>
            <person name="Miller A.N."/>
            <person name="Grigoriev I.V."/>
            <person name="Debuchy R."/>
            <person name="Gladieux P."/>
            <person name="Thoren M.H."/>
            <person name="Johannesson H."/>
        </authorList>
    </citation>
    <scope>NUCLEOTIDE SEQUENCE</scope>
    <source>
        <strain evidence="2">SMH3187-1</strain>
    </source>
</reference>
<feature type="region of interest" description="Disordered" evidence="1">
    <location>
        <begin position="69"/>
        <end position="88"/>
    </location>
</feature>
<protein>
    <recommendedName>
        <fullName evidence="4">Aminoglycoside phosphotransferase domain-containing protein</fullName>
    </recommendedName>
</protein>
<evidence type="ECO:0000313" key="3">
    <source>
        <dbReference type="Proteomes" id="UP001172155"/>
    </source>
</evidence>
<name>A0AA40F2P5_9PEZI</name>
<accession>A0AA40F2P5</accession>
<proteinExistence type="predicted"/>
<dbReference type="Proteomes" id="UP001172155">
    <property type="component" value="Unassembled WGS sequence"/>
</dbReference>
<evidence type="ECO:0008006" key="4">
    <source>
        <dbReference type="Google" id="ProtNLM"/>
    </source>
</evidence>
<gene>
    <name evidence="2" type="ORF">B0T18DRAFT_437439</name>
</gene>
<feature type="region of interest" description="Disordered" evidence="1">
    <location>
        <begin position="1"/>
        <end position="25"/>
    </location>
</feature>
<sequence>MHQENIGSSFLKRTLRPHERTPTPTACLPQRWKTDASIVTAELLEHVPTLKALRSDTPGTRPARRCCVRAQQGPRPARSGGRRPISRRGATCFVPTNDLGQHNVIVDPDTRLKINAVIDWEYGGFWPELFERPYWKRKGSSAPLGGEEDDRERCREWLLANCEEVGMEQLRSLKERMGE</sequence>
<dbReference type="EMBL" id="JAUKUD010000003">
    <property type="protein sequence ID" value="KAK0750115.1"/>
    <property type="molecule type" value="Genomic_DNA"/>
</dbReference>
<dbReference type="AlphaFoldDB" id="A0AA40F2P5"/>